<feature type="domain" description="TipAS antibiotic-recognition" evidence="1">
    <location>
        <begin position="19"/>
        <end position="47"/>
    </location>
</feature>
<name>A0ABQ4FI28_9ACTN</name>
<evidence type="ECO:0000259" key="1">
    <source>
        <dbReference type="Pfam" id="PF07739"/>
    </source>
</evidence>
<sequence>MTPEDWKAVAAETGALNADFAADPRFAAHYDAVTPGLAVWLRDTIRADAEAHGVNPESATWRCGFVREFRPHLAGGTVIYVRGK</sequence>
<protein>
    <recommendedName>
        <fullName evidence="1">TipAS antibiotic-recognition domain-containing protein</fullName>
    </recommendedName>
</protein>
<dbReference type="InterPro" id="IPR012925">
    <property type="entry name" value="TipAS_dom"/>
</dbReference>
<dbReference type="Gene3D" id="1.10.490.50">
    <property type="entry name" value="Antibiotic binding domain of TipA-like multidrug resistance regulators"/>
    <property type="match status" value="1"/>
</dbReference>
<evidence type="ECO:0000313" key="3">
    <source>
        <dbReference type="Proteomes" id="UP000651728"/>
    </source>
</evidence>
<dbReference type="RefSeq" id="WP_204287274.1">
    <property type="nucleotide sequence ID" value="NZ_BAABEJ010000019.1"/>
</dbReference>
<proteinExistence type="predicted"/>
<reference evidence="2 3" key="1">
    <citation type="submission" date="2021-01" db="EMBL/GenBank/DDBJ databases">
        <title>Whole genome shotgun sequence of Microbispora amethystogenes NBRC 101907.</title>
        <authorList>
            <person name="Komaki H."/>
            <person name="Tamura T."/>
        </authorList>
    </citation>
    <scope>NUCLEOTIDE SEQUENCE [LARGE SCALE GENOMIC DNA]</scope>
    <source>
        <strain evidence="2 3">NBRC 101907</strain>
    </source>
</reference>
<dbReference type="EMBL" id="BOOB01000036">
    <property type="protein sequence ID" value="GIH34465.1"/>
    <property type="molecule type" value="Genomic_DNA"/>
</dbReference>
<keyword evidence="3" id="KW-1185">Reference proteome</keyword>
<dbReference type="SUPFAM" id="SSF89082">
    <property type="entry name" value="Antibiotic binding domain of TipA-like multidrug resistance regulators"/>
    <property type="match status" value="1"/>
</dbReference>
<gene>
    <name evidence="2" type="ORF">Mam01_46290</name>
</gene>
<dbReference type="Pfam" id="PF07739">
    <property type="entry name" value="TipAS"/>
    <property type="match status" value="1"/>
</dbReference>
<organism evidence="2 3">
    <name type="scientific">Microbispora amethystogenes</name>
    <dbReference type="NCBI Taxonomy" id="1427754"/>
    <lineage>
        <taxon>Bacteria</taxon>
        <taxon>Bacillati</taxon>
        <taxon>Actinomycetota</taxon>
        <taxon>Actinomycetes</taxon>
        <taxon>Streptosporangiales</taxon>
        <taxon>Streptosporangiaceae</taxon>
        <taxon>Microbispora</taxon>
    </lineage>
</organism>
<evidence type="ECO:0000313" key="2">
    <source>
        <dbReference type="EMBL" id="GIH34465.1"/>
    </source>
</evidence>
<dbReference type="InterPro" id="IPR036244">
    <property type="entry name" value="TipA-like_antibiotic-bd"/>
</dbReference>
<accession>A0ABQ4FI28</accession>
<dbReference type="Proteomes" id="UP000651728">
    <property type="component" value="Unassembled WGS sequence"/>
</dbReference>
<comment type="caution">
    <text evidence="2">The sequence shown here is derived from an EMBL/GenBank/DDBJ whole genome shotgun (WGS) entry which is preliminary data.</text>
</comment>